<dbReference type="PANTHER" id="PTHR37984:SF5">
    <property type="entry name" value="PROTEIN NYNRIN-LIKE"/>
    <property type="match status" value="1"/>
</dbReference>
<comment type="caution">
    <text evidence="3">The sequence shown here is derived from an EMBL/GenBank/DDBJ whole genome shotgun (WGS) entry which is preliminary data.</text>
</comment>
<dbReference type="Proteomes" id="UP000198211">
    <property type="component" value="Unassembled WGS sequence"/>
</dbReference>
<evidence type="ECO:0000259" key="2">
    <source>
        <dbReference type="PROSITE" id="PS50994"/>
    </source>
</evidence>
<dbReference type="CDD" id="cd00024">
    <property type="entry name" value="CD_CSD"/>
    <property type="match status" value="1"/>
</dbReference>
<evidence type="ECO:0000259" key="1">
    <source>
        <dbReference type="PROSITE" id="PS50013"/>
    </source>
</evidence>
<dbReference type="SUPFAM" id="SSF53098">
    <property type="entry name" value="Ribonuclease H-like"/>
    <property type="match status" value="1"/>
</dbReference>
<dbReference type="OrthoDB" id="6621683at2759"/>
<dbReference type="GO" id="GO:0003676">
    <property type="term" value="F:nucleic acid binding"/>
    <property type="evidence" value="ECO:0007669"/>
    <property type="project" value="InterPro"/>
</dbReference>
<protein>
    <recommendedName>
        <fullName evidence="5">Reverse transcriptase</fullName>
    </recommendedName>
</protein>
<keyword evidence="4" id="KW-1185">Reference proteome</keyword>
<dbReference type="InterPro" id="IPR001584">
    <property type="entry name" value="Integrase_cat-core"/>
</dbReference>
<gene>
    <name evidence="3" type="ORF">PHMEG_00020746</name>
</gene>
<dbReference type="Gene3D" id="2.40.50.40">
    <property type="match status" value="1"/>
</dbReference>
<dbReference type="InterPro" id="IPR012337">
    <property type="entry name" value="RNaseH-like_sf"/>
</dbReference>
<dbReference type="SUPFAM" id="SSF54160">
    <property type="entry name" value="Chromo domain-like"/>
    <property type="match status" value="1"/>
</dbReference>
<accession>A0A225VP96</accession>
<dbReference type="InterPro" id="IPR036397">
    <property type="entry name" value="RNaseH_sf"/>
</dbReference>
<dbReference type="PANTHER" id="PTHR37984">
    <property type="entry name" value="PROTEIN CBG26694"/>
    <property type="match status" value="1"/>
</dbReference>
<dbReference type="InterPro" id="IPR000953">
    <property type="entry name" value="Chromo/chromo_shadow_dom"/>
</dbReference>
<dbReference type="GO" id="GO:0015074">
    <property type="term" value="P:DNA integration"/>
    <property type="evidence" value="ECO:0007669"/>
    <property type="project" value="InterPro"/>
</dbReference>
<feature type="domain" description="Chromo" evidence="1">
    <location>
        <begin position="223"/>
        <end position="275"/>
    </location>
</feature>
<evidence type="ECO:0000313" key="3">
    <source>
        <dbReference type="EMBL" id="OWZ06934.1"/>
    </source>
</evidence>
<evidence type="ECO:0008006" key="5">
    <source>
        <dbReference type="Google" id="ProtNLM"/>
    </source>
</evidence>
<reference evidence="4" key="1">
    <citation type="submission" date="2017-03" db="EMBL/GenBank/DDBJ databases">
        <title>Phytopthora megakarya and P. palmivora, two closely related causual agents of cacao black pod achieved similar genome size and gene model numbers by different mechanisms.</title>
        <authorList>
            <person name="Ali S."/>
            <person name="Shao J."/>
            <person name="Larry D.J."/>
            <person name="Kronmiller B."/>
            <person name="Shen D."/>
            <person name="Strem M.D."/>
            <person name="Melnick R.L."/>
            <person name="Guiltinan M.J."/>
            <person name="Tyler B.M."/>
            <person name="Meinhardt L.W."/>
            <person name="Bailey B.A."/>
        </authorList>
    </citation>
    <scope>NUCLEOTIDE SEQUENCE [LARGE SCALE GENOMIC DNA]</scope>
    <source>
        <strain evidence="4">zdho120</strain>
    </source>
</reference>
<dbReference type="InterPro" id="IPR050951">
    <property type="entry name" value="Retrovirus_Pol_polyprotein"/>
</dbReference>
<organism evidence="3 4">
    <name type="scientific">Phytophthora megakarya</name>
    <dbReference type="NCBI Taxonomy" id="4795"/>
    <lineage>
        <taxon>Eukaryota</taxon>
        <taxon>Sar</taxon>
        <taxon>Stramenopiles</taxon>
        <taxon>Oomycota</taxon>
        <taxon>Peronosporomycetes</taxon>
        <taxon>Peronosporales</taxon>
        <taxon>Peronosporaceae</taxon>
        <taxon>Phytophthora</taxon>
    </lineage>
</organism>
<evidence type="ECO:0000313" key="4">
    <source>
        <dbReference type="Proteomes" id="UP000198211"/>
    </source>
</evidence>
<sequence>MDFVTHMPRSERGNTFLLLFQDMFSGFVMCKPMSSTTAQDVAEAYKERVFRMFGASEMIRHDQDPRFMSEVFTRFRELLGSLHGWDAQGTVSSMLGPKPSSLPERTAYKWRRKFQRDYGYARACAQALQKNAKRLRSEAQIRKWRELSERLKIDEVHDDFRVKLKIDGTGYRVNPWVHVSRLKPRALFPKRPIDEITLDEDADLDAELLSEDSWEANNQDDEYEVERILDLRWIKRTRTSRRTREYLVKWKGYVDPEWIPLSQLNCGALLYEFNQGARARARFRAMQAGDDHPQI</sequence>
<dbReference type="EMBL" id="NBNE01003755">
    <property type="protein sequence ID" value="OWZ06934.1"/>
    <property type="molecule type" value="Genomic_DNA"/>
</dbReference>
<name>A0A225VP96_9STRA</name>
<dbReference type="InterPro" id="IPR016197">
    <property type="entry name" value="Chromo-like_dom_sf"/>
</dbReference>
<proteinExistence type="predicted"/>
<dbReference type="InterPro" id="IPR023780">
    <property type="entry name" value="Chromo_domain"/>
</dbReference>
<dbReference type="PROSITE" id="PS50994">
    <property type="entry name" value="INTEGRASE"/>
    <property type="match status" value="1"/>
</dbReference>
<dbReference type="PROSITE" id="PS50013">
    <property type="entry name" value="CHROMO_2"/>
    <property type="match status" value="1"/>
</dbReference>
<feature type="domain" description="Integrase catalytic" evidence="2">
    <location>
        <begin position="1"/>
        <end position="83"/>
    </location>
</feature>
<dbReference type="AlphaFoldDB" id="A0A225VP96"/>
<dbReference type="SMART" id="SM00298">
    <property type="entry name" value="CHROMO"/>
    <property type="match status" value="1"/>
</dbReference>
<dbReference type="Pfam" id="PF00385">
    <property type="entry name" value="Chromo"/>
    <property type="match status" value="1"/>
</dbReference>
<dbReference type="Gene3D" id="3.30.420.10">
    <property type="entry name" value="Ribonuclease H-like superfamily/Ribonuclease H"/>
    <property type="match status" value="1"/>
</dbReference>